<organism evidence="9 10">
    <name type="scientific">Natronobacillus azotifigens</name>
    <dbReference type="NCBI Taxonomy" id="472978"/>
    <lineage>
        <taxon>Bacteria</taxon>
        <taxon>Bacillati</taxon>
        <taxon>Bacillota</taxon>
        <taxon>Bacilli</taxon>
        <taxon>Bacillales</taxon>
        <taxon>Bacillaceae</taxon>
        <taxon>Natronobacillus</taxon>
    </lineage>
</organism>
<dbReference type="InterPro" id="IPR053926">
    <property type="entry name" value="RecX_HTH_1st"/>
</dbReference>
<feature type="domain" description="RecX second three-helical" evidence="6">
    <location>
        <begin position="115"/>
        <end position="156"/>
    </location>
</feature>
<evidence type="ECO:0000256" key="1">
    <source>
        <dbReference type="ARBA" id="ARBA00004496"/>
    </source>
</evidence>
<evidence type="ECO:0000256" key="5">
    <source>
        <dbReference type="HAMAP-Rule" id="MF_01114"/>
    </source>
</evidence>
<evidence type="ECO:0000313" key="9">
    <source>
        <dbReference type="EMBL" id="MCZ0702863.1"/>
    </source>
</evidence>
<dbReference type="Pfam" id="PF21982">
    <property type="entry name" value="RecX_HTH1"/>
    <property type="match status" value="1"/>
</dbReference>
<comment type="caution">
    <text evidence="9">The sequence shown here is derived from an EMBL/GenBank/DDBJ whole genome shotgun (WGS) entry which is preliminary data.</text>
</comment>
<dbReference type="PANTHER" id="PTHR33602">
    <property type="entry name" value="REGULATORY PROTEIN RECX FAMILY PROTEIN"/>
    <property type="match status" value="1"/>
</dbReference>
<dbReference type="Pfam" id="PF21981">
    <property type="entry name" value="RecX_HTH3"/>
    <property type="match status" value="2"/>
</dbReference>
<dbReference type="EMBL" id="JAPRAT010000009">
    <property type="protein sequence ID" value="MCZ0702863.1"/>
    <property type="molecule type" value="Genomic_DNA"/>
</dbReference>
<dbReference type="Pfam" id="PF02631">
    <property type="entry name" value="RecX_HTH2"/>
    <property type="match status" value="1"/>
</dbReference>
<comment type="similarity">
    <text evidence="2 5">Belongs to the RecX family.</text>
</comment>
<comment type="function">
    <text evidence="5">Modulates RecA activity.</text>
</comment>
<evidence type="ECO:0000259" key="7">
    <source>
        <dbReference type="Pfam" id="PF21981"/>
    </source>
</evidence>
<keyword evidence="10" id="KW-1185">Reference proteome</keyword>
<feature type="domain" description="RecX first three-helical" evidence="8">
    <location>
        <begin position="69"/>
        <end position="108"/>
    </location>
</feature>
<evidence type="ECO:0000259" key="8">
    <source>
        <dbReference type="Pfam" id="PF21982"/>
    </source>
</evidence>
<dbReference type="AlphaFoldDB" id="A0A9J6RBF0"/>
<gene>
    <name evidence="5 9" type="primary">recX</name>
    <name evidence="9" type="ORF">OWO01_06530</name>
</gene>
<dbReference type="GO" id="GO:0005737">
    <property type="term" value="C:cytoplasm"/>
    <property type="evidence" value="ECO:0007669"/>
    <property type="project" value="UniProtKB-SubCell"/>
</dbReference>
<dbReference type="InterPro" id="IPR053925">
    <property type="entry name" value="RecX_HTH_3rd"/>
</dbReference>
<keyword evidence="4 5" id="KW-0963">Cytoplasm</keyword>
<evidence type="ECO:0000256" key="2">
    <source>
        <dbReference type="ARBA" id="ARBA00009695"/>
    </source>
</evidence>
<evidence type="ECO:0000256" key="4">
    <source>
        <dbReference type="ARBA" id="ARBA00022490"/>
    </source>
</evidence>
<reference evidence="9" key="1">
    <citation type="submission" date="2022-11" db="EMBL/GenBank/DDBJ databases">
        <title>WGS of Natronobacillus azotifigens 24KS-1, an anaerobic diazotrophic haloalkaliphile from soda-rich habitats.</title>
        <authorList>
            <person name="Sorokin D.Y."/>
            <person name="Merkel A.Y."/>
        </authorList>
    </citation>
    <scope>NUCLEOTIDE SEQUENCE</scope>
    <source>
        <strain evidence="9">24KS-1</strain>
    </source>
</reference>
<protein>
    <recommendedName>
        <fullName evidence="3 5">Regulatory protein RecX</fullName>
    </recommendedName>
</protein>
<dbReference type="NCBIfam" id="NF010733">
    <property type="entry name" value="PRK14135.1"/>
    <property type="match status" value="1"/>
</dbReference>
<sequence>MNILPQVTRITKQKRNNQRYNVFLKQGDKEIYGFSVEENTLIEEMIRKGQELDQPTIDALLSKDTIHKAYSLALIYLGHRMRSVFEMKQYLMKKEIDPEHIEEIINRLLKEKLLDDEAFALAFVRTKVNTTVKGPLLIKKELQEKGVHESVAETALADFSREDQLEKINKWLVKEAKKTNRQSHQQKIMKQKQGLMQKGFSHAVITEALEQFKQVKDNQEEWAAVITQGKKILRKQSKKWQGYELKQKVKASLYQKGFGIEEIDRFIQEYLEE</sequence>
<proteinExistence type="inferred from homology"/>
<accession>A0A9J6RBF0</accession>
<name>A0A9J6RBF0_9BACI</name>
<dbReference type="PANTHER" id="PTHR33602:SF1">
    <property type="entry name" value="REGULATORY PROTEIN RECX FAMILY PROTEIN"/>
    <property type="match status" value="1"/>
</dbReference>
<dbReference type="InterPro" id="IPR036388">
    <property type="entry name" value="WH-like_DNA-bd_sf"/>
</dbReference>
<dbReference type="GO" id="GO:0006282">
    <property type="term" value="P:regulation of DNA repair"/>
    <property type="evidence" value="ECO:0007669"/>
    <property type="project" value="UniProtKB-UniRule"/>
</dbReference>
<evidence type="ECO:0000313" key="10">
    <source>
        <dbReference type="Proteomes" id="UP001084197"/>
    </source>
</evidence>
<dbReference type="InterPro" id="IPR053924">
    <property type="entry name" value="RecX_HTH_2nd"/>
</dbReference>
<evidence type="ECO:0000256" key="3">
    <source>
        <dbReference type="ARBA" id="ARBA00018111"/>
    </source>
</evidence>
<feature type="domain" description="RecX third three-helical" evidence="7">
    <location>
        <begin position="219"/>
        <end position="267"/>
    </location>
</feature>
<evidence type="ECO:0000259" key="6">
    <source>
        <dbReference type="Pfam" id="PF02631"/>
    </source>
</evidence>
<dbReference type="Proteomes" id="UP001084197">
    <property type="component" value="Unassembled WGS sequence"/>
</dbReference>
<dbReference type="HAMAP" id="MF_01114">
    <property type="entry name" value="RecX"/>
    <property type="match status" value="1"/>
</dbReference>
<dbReference type="InterPro" id="IPR003783">
    <property type="entry name" value="Regulatory_RecX"/>
</dbReference>
<comment type="subcellular location">
    <subcellularLocation>
        <location evidence="1 5">Cytoplasm</location>
    </subcellularLocation>
</comment>
<dbReference type="Gene3D" id="1.10.10.10">
    <property type="entry name" value="Winged helix-like DNA-binding domain superfamily/Winged helix DNA-binding domain"/>
    <property type="match status" value="4"/>
</dbReference>
<feature type="domain" description="RecX third three-helical" evidence="7">
    <location>
        <begin position="162"/>
        <end position="209"/>
    </location>
</feature>
<dbReference type="RefSeq" id="WP_268779632.1">
    <property type="nucleotide sequence ID" value="NZ_JAPRAT010000009.1"/>
</dbReference>